<keyword evidence="8" id="KW-1185">Reference proteome</keyword>
<dbReference type="PANTHER" id="PTHR37422">
    <property type="entry name" value="TEICHURONIC ACID BIOSYNTHESIS PROTEIN TUAE"/>
    <property type="match status" value="1"/>
</dbReference>
<evidence type="ECO:0000256" key="3">
    <source>
        <dbReference type="ARBA" id="ARBA00022989"/>
    </source>
</evidence>
<evidence type="ECO:0000313" key="7">
    <source>
        <dbReference type="EMBL" id="RDU36037.1"/>
    </source>
</evidence>
<feature type="transmembrane region" description="Helical" evidence="5">
    <location>
        <begin position="184"/>
        <end position="202"/>
    </location>
</feature>
<evidence type="ECO:0000313" key="8">
    <source>
        <dbReference type="Proteomes" id="UP000257144"/>
    </source>
</evidence>
<name>A0A3D8GNY4_9BACI</name>
<feature type="domain" description="O-antigen ligase-related" evidence="6">
    <location>
        <begin position="253"/>
        <end position="384"/>
    </location>
</feature>
<evidence type="ECO:0000259" key="6">
    <source>
        <dbReference type="Pfam" id="PF04932"/>
    </source>
</evidence>
<dbReference type="EMBL" id="QNQT01000007">
    <property type="protein sequence ID" value="RDU36037.1"/>
    <property type="molecule type" value="Genomic_DNA"/>
</dbReference>
<comment type="caution">
    <text evidence="7">The sequence shown here is derived from an EMBL/GenBank/DDBJ whole genome shotgun (WGS) entry which is preliminary data.</text>
</comment>
<feature type="transmembrane region" description="Helical" evidence="5">
    <location>
        <begin position="298"/>
        <end position="320"/>
    </location>
</feature>
<organism evidence="7 8">
    <name type="scientific">Neobacillus piezotolerans</name>
    <dbReference type="NCBI Taxonomy" id="2259171"/>
    <lineage>
        <taxon>Bacteria</taxon>
        <taxon>Bacillati</taxon>
        <taxon>Bacillota</taxon>
        <taxon>Bacilli</taxon>
        <taxon>Bacillales</taxon>
        <taxon>Bacillaceae</taxon>
        <taxon>Neobacillus</taxon>
    </lineage>
</organism>
<reference evidence="7 8" key="1">
    <citation type="submission" date="2018-07" db="EMBL/GenBank/DDBJ databases">
        <title>Bacillus sp. YLB-04 draft genome sequence.</title>
        <authorList>
            <person name="Yu L."/>
            <person name="Tang X."/>
        </authorList>
    </citation>
    <scope>NUCLEOTIDE SEQUENCE [LARGE SCALE GENOMIC DNA]</scope>
    <source>
        <strain evidence="7 8">YLB-04</strain>
    </source>
</reference>
<evidence type="ECO:0000256" key="1">
    <source>
        <dbReference type="ARBA" id="ARBA00004141"/>
    </source>
</evidence>
<feature type="transmembrane region" description="Helical" evidence="5">
    <location>
        <begin position="24"/>
        <end position="45"/>
    </location>
</feature>
<feature type="transmembrane region" description="Helical" evidence="5">
    <location>
        <begin position="341"/>
        <end position="365"/>
    </location>
</feature>
<dbReference type="RefSeq" id="WP_115452965.1">
    <property type="nucleotide sequence ID" value="NZ_QNQT01000007.1"/>
</dbReference>
<dbReference type="Pfam" id="PF04932">
    <property type="entry name" value="Wzy_C"/>
    <property type="match status" value="1"/>
</dbReference>
<dbReference type="InterPro" id="IPR051533">
    <property type="entry name" value="WaaL-like"/>
</dbReference>
<feature type="transmembrane region" description="Helical" evidence="5">
    <location>
        <begin position="126"/>
        <end position="146"/>
    </location>
</feature>
<dbReference type="InterPro" id="IPR007016">
    <property type="entry name" value="O-antigen_ligase-rel_domated"/>
</dbReference>
<feature type="transmembrane region" description="Helical" evidence="5">
    <location>
        <begin position="222"/>
        <end position="243"/>
    </location>
</feature>
<feature type="transmembrane region" description="Helical" evidence="5">
    <location>
        <begin position="411"/>
        <end position="428"/>
    </location>
</feature>
<keyword evidence="3 5" id="KW-1133">Transmembrane helix</keyword>
<feature type="transmembrane region" description="Helical" evidence="5">
    <location>
        <begin position="377"/>
        <end position="399"/>
    </location>
</feature>
<sequence>MVKGKTGKQLFIKGDDAMHSAKPIFLRAVLIGLAALLLGWMAIGFPLAGGPTSSASFPLIAMASIFGLSAATFLLLLRWEHILFVFALSAGFQLYDPSPYELMFFILAASGLIRRIQLNGNIFKHLLAFLLFIFLVFGTVSLFFAANFSKAAAWHGITVFLVCSGLFLALAIKNNKHLEFFLKGYIAGAVANSVLGIAGYLANENLGNSTRLEGFFQDPNIFSPYLIIALLLVLEDTLNPALFKSRVFKYSSIALLAGAVVLAMSRAGWINLVVSLVVYLVIKVLKGELKPGFVVKSFLIPSSLLVSVYFMFPAITARFIKLLMERTTLQNYDNERFNAQLFALKVLKSNIFGIGPGEMTSIYYMDPHNTYLRLFAEYGWIAGTSLLLLLVVLAATLFVRSLSCGKNKFNFHLVFLCAMAGSFVNILVVDALHWRHFWILFGLCCYSVVSKKQDSR</sequence>
<dbReference type="Proteomes" id="UP000257144">
    <property type="component" value="Unassembled WGS sequence"/>
</dbReference>
<keyword evidence="4 5" id="KW-0472">Membrane</keyword>
<accession>A0A3D8GNY4</accession>
<protein>
    <recommendedName>
        <fullName evidence="6">O-antigen ligase-related domain-containing protein</fullName>
    </recommendedName>
</protein>
<feature type="transmembrane region" description="Helical" evidence="5">
    <location>
        <begin position="255"/>
        <end position="282"/>
    </location>
</feature>
<evidence type="ECO:0000256" key="4">
    <source>
        <dbReference type="ARBA" id="ARBA00023136"/>
    </source>
</evidence>
<gene>
    <name evidence="7" type="ORF">DRW41_15735</name>
</gene>
<feature type="transmembrane region" description="Helical" evidence="5">
    <location>
        <begin position="152"/>
        <end position="172"/>
    </location>
</feature>
<evidence type="ECO:0000256" key="2">
    <source>
        <dbReference type="ARBA" id="ARBA00022692"/>
    </source>
</evidence>
<feature type="transmembrane region" description="Helical" evidence="5">
    <location>
        <begin position="57"/>
        <end position="77"/>
    </location>
</feature>
<proteinExistence type="predicted"/>
<comment type="subcellular location">
    <subcellularLocation>
        <location evidence="1">Membrane</location>
        <topology evidence="1">Multi-pass membrane protein</topology>
    </subcellularLocation>
</comment>
<dbReference type="GO" id="GO:0016020">
    <property type="term" value="C:membrane"/>
    <property type="evidence" value="ECO:0007669"/>
    <property type="project" value="UniProtKB-SubCell"/>
</dbReference>
<dbReference type="AlphaFoldDB" id="A0A3D8GNY4"/>
<keyword evidence="2 5" id="KW-0812">Transmembrane</keyword>
<evidence type="ECO:0000256" key="5">
    <source>
        <dbReference type="SAM" id="Phobius"/>
    </source>
</evidence>
<dbReference type="PANTHER" id="PTHR37422:SF21">
    <property type="entry name" value="EXOQ-LIKE PROTEIN"/>
    <property type="match status" value="1"/>
</dbReference>